<dbReference type="PANTHER" id="PTHR30246">
    <property type="entry name" value="2-KETO-3-DEOXY-6-PHOSPHOGLUCONATE ALDOLASE"/>
    <property type="match status" value="1"/>
</dbReference>
<evidence type="ECO:0000256" key="1">
    <source>
        <dbReference type="ARBA" id="ARBA00004761"/>
    </source>
</evidence>
<keyword evidence="4" id="KW-0456">Lyase</keyword>
<gene>
    <name evidence="6" type="ORF">ACFFHM_15005</name>
</gene>
<evidence type="ECO:0000313" key="7">
    <source>
        <dbReference type="Proteomes" id="UP001589838"/>
    </source>
</evidence>
<name>A0ABV6KEN6_9BACI</name>
<accession>A0ABV6KEN6</accession>
<evidence type="ECO:0000256" key="5">
    <source>
        <dbReference type="ARBA" id="ARBA00023277"/>
    </source>
</evidence>
<evidence type="ECO:0000256" key="2">
    <source>
        <dbReference type="ARBA" id="ARBA00006906"/>
    </source>
</evidence>
<organism evidence="6 7">
    <name type="scientific">Halalkalibacter kiskunsagensis</name>
    <dbReference type="NCBI Taxonomy" id="1548599"/>
    <lineage>
        <taxon>Bacteria</taxon>
        <taxon>Bacillati</taxon>
        <taxon>Bacillota</taxon>
        <taxon>Bacilli</taxon>
        <taxon>Bacillales</taxon>
        <taxon>Bacillaceae</taxon>
        <taxon>Halalkalibacter</taxon>
    </lineage>
</organism>
<proteinExistence type="inferred from homology"/>
<protein>
    <submittedName>
        <fullName evidence="6">Bifunctional 4-hydroxy-2-oxoglutarate aldolase/2-dehydro-3-deoxy-phosphogluconate aldolase</fullName>
    </submittedName>
</protein>
<reference evidence="6 7" key="1">
    <citation type="submission" date="2024-09" db="EMBL/GenBank/DDBJ databases">
        <authorList>
            <person name="Sun Q."/>
            <person name="Mori K."/>
        </authorList>
    </citation>
    <scope>NUCLEOTIDE SEQUENCE [LARGE SCALE GENOMIC DNA]</scope>
    <source>
        <strain evidence="6 7">NCAIM B.02610</strain>
    </source>
</reference>
<comment type="pathway">
    <text evidence="1">Carbohydrate acid metabolism.</text>
</comment>
<dbReference type="CDD" id="cd00452">
    <property type="entry name" value="KDPG_aldolase"/>
    <property type="match status" value="1"/>
</dbReference>
<dbReference type="PANTHER" id="PTHR30246:SF1">
    <property type="entry name" value="2-DEHYDRO-3-DEOXY-6-PHOSPHOGALACTONATE ALDOLASE-RELATED"/>
    <property type="match status" value="1"/>
</dbReference>
<dbReference type="NCBIfam" id="TIGR01182">
    <property type="entry name" value="eda"/>
    <property type="match status" value="1"/>
</dbReference>
<evidence type="ECO:0000256" key="4">
    <source>
        <dbReference type="ARBA" id="ARBA00023239"/>
    </source>
</evidence>
<dbReference type="InterPro" id="IPR013785">
    <property type="entry name" value="Aldolase_TIM"/>
</dbReference>
<dbReference type="EMBL" id="JBHLUX010000036">
    <property type="protein sequence ID" value="MFC0471769.1"/>
    <property type="molecule type" value="Genomic_DNA"/>
</dbReference>
<evidence type="ECO:0000256" key="3">
    <source>
        <dbReference type="ARBA" id="ARBA00011233"/>
    </source>
</evidence>
<dbReference type="SUPFAM" id="SSF51569">
    <property type="entry name" value="Aldolase"/>
    <property type="match status" value="1"/>
</dbReference>
<dbReference type="Pfam" id="PF01081">
    <property type="entry name" value="Aldolase"/>
    <property type="match status" value="1"/>
</dbReference>
<evidence type="ECO:0000313" key="6">
    <source>
        <dbReference type="EMBL" id="MFC0471769.1"/>
    </source>
</evidence>
<comment type="similarity">
    <text evidence="2">Belongs to the KHG/KDPG aldolase family.</text>
</comment>
<dbReference type="InterPro" id="IPR000887">
    <property type="entry name" value="Aldlse_KDPG_KHG"/>
</dbReference>
<keyword evidence="7" id="KW-1185">Reference proteome</keyword>
<keyword evidence="5" id="KW-0119">Carbohydrate metabolism</keyword>
<comment type="caution">
    <text evidence="6">The sequence shown here is derived from an EMBL/GenBank/DDBJ whole genome shotgun (WGS) entry which is preliminary data.</text>
</comment>
<comment type="subunit">
    <text evidence="3">Homotrimer.</text>
</comment>
<dbReference type="Proteomes" id="UP001589838">
    <property type="component" value="Unassembled WGS sequence"/>
</dbReference>
<dbReference type="RefSeq" id="WP_335959659.1">
    <property type="nucleotide sequence ID" value="NZ_JAXBLX010000006.1"/>
</dbReference>
<dbReference type="Gene3D" id="3.20.20.70">
    <property type="entry name" value="Aldolase class I"/>
    <property type="match status" value="1"/>
</dbReference>
<sequence length="211" mass="22971">MDNPITKIITEKLIAIIRIEDTESIEEVAASLYRGGFRMIEVTLNTPGALEAIRTIKELFPDILIGAGTVLDAKTAQSAIAAGASFLLTPTLSEATIRMGNRYGVPVIPGVMTPTEALKAYEYGAQMVKIFPVRSLGPAYAKDLFGPLPFLKLMAVGGVSDCNAAQYLQNGWHALGIGGQLVNSQLIKEKKFAEMENRAKQFVRIREENTR</sequence>